<gene>
    <name evidence="2" type="primary">AVEN_225082_1</name>
    <name evidence="2" type="ORF">TNCT_263001</name>
</gene>
<dbReference type="PANTHER" id="PTHR23428">
    <property type="entry name" value="HISTONE H2B"/>
    <property type="match status" value="1"/>
</dbReference>
<accession>A0A8X6J6Z4</accession>
<dbReference type="Gene3D" id="1.10.20.10">
    <property type="entry name" value="Histone, subunit A"/>
    <property type="match status" value="1"/>
</dbReference>
<dbReference type="GO" id="GO:0000786">
    <property type="term" value="C:nucleosome"/>
    <property type="evidence" value="ECO:0007669"/>
    <property type="project" value="InterPro"/>
</dbReference>
<dbReference type="Proteomes" id="UP000887116">
    <property type="component" value="Unassembled WGS sequence"/>
</dbReference>
<protein>
    <submittedName>
        <fullName evidence="2">Histone domain-containing protein</fullName>
    </submittedName>
</protein>
<dbReference type="EMBL" id="BMAO01028238">
    <property type="protein sequence ID" value="GFR22935.1"/>
    <property type="molecule type" value="Genomic_DNA"/>
</dbReference>
<dbReference type="AlphaFoldDB" id="A0A8X6J6Z4"/>
<dbReference type="GO" id="GO:0030527">
    <property type="term" value="F:structural constituent of chromatin"/>
    <property type="evidence" value="ECO:0007669"/>
    <property type="project" value="InterPro"/>
</dbReference>
<comment type="similarity">
    <text evidence="1">Belongs to the histone H2B family.</text>
</comment>
<dbReference type="SUPFAM" id="SSF47113">
    <property type="entry name" value="Histone-fold"/>
    <property type="match status" value="1"/>
</dbReference>
<sequence>MDFHLFFTQPSIKVEYDNPMPSTSTYGMRPTPPKRKRRQIKRKLTFKSYILRVKRLIKPEMKLSTKALEDVDNLISSIYHMYCSELKRLSNHTKKKTLSLQQMEIATRLCIPGRLKNNAIEFSRGIINYALVNPLKLRYSRQ</sequence>
<dbReference type="InterPro" id="IPR000558">
    <property type="entry name" value="Histone_H2B"/>
</dbReference>
<evidence type="ECO:0000256" key="1">
    <source>
        <dbReference type="ARBA" id="ARBA00006846"/>
    </source>
</evidence>
<dbReference type="GO" id="GO:0046982">
    <property type="term" value="F:protein heterodimerization activity"/>
    <property type="evidence" value="ECO:0007669"/>
    <property type="project" value="InterPro"/>
</dbReference>
<dbReference type="SMART" id="SM00427">
    <property type="entry name" value="H2B"/>
    <property type="match status" value="1"/>
</dbReference>
<reference evidence="2" key="1">
    <citation type="submission" date="2020-07" db="EMBL/GenBank/DDBJ databases">
        <title>Multicomponent nature underlies the extraordinary mechanical properties of spider dragline silk.</title>
        <authorList>
            <person name="Kono N."/>
            <person name="Nakamura H."/>
            <person name="Mori M."/>
            <person name="Yoshida Y."/>
            <person name="Ohtoshi R."/>
            <person name="Malay A.D."/>
            <person name="Moran D.A.P."/>
            <person name="Tomita M."/>
            <person name="Numata K."/>
            <person name="Arakawa K."/>
        </authorList>
    </citation>
    <scope>NUCLEOTIDE SEQUENCE</scope>
</reference>
<evidence type="ECO:0000313" key="2">
    <source>
        <dbReference type="EMBL" id="GFR22935.1"/>
    </source>
</evidence>
<dbReference type="InterPro" id="IPR009072">
    <property type="entry name" value="Histone-fold"/>
</dbReference>
<dbReference type="OrthoDB" id="6427647at2759"/>
<dbReference type="PRINTS" id="PR00621">
    <property type="entry name" value="HISTONEH2B"/>
</dbReference>
<dbReference type="GO" id="GO:0003677">
    <property type="term" value="F:DNA binding"/>
    <property type="evidence" value="ECO:0007669"/>
    <property type="project" value="InterPro"/>
</dbReference>
<comment type="caution">
    <text evidence="2">The sequence shown here is derived from an EMBL/GenBank/DDBJ whole genome shotgun (WGS) entry which is preliminary data.</text>
</comment>
<organism evidence="2 3">
    <name type="scientific">Trichonephila clavata</name>
    <name type="common">Joro spider</name>
    <name type="synonym">Nephila clavata</name>
    <dbReference type="NCBI Taxonomy" id="2740835"/>
    <lineage>
        <taxon>Eukaryota</taxon>
        <taxon>Metazoa</taxon>
        <taxon>Ecdysozoa</taxon>
        <taxon>Arthropoda</taxon>
        <taxon>Chelicerata</taxon>
        <taxon>Arachnida</taxon>
        <taxon>Araneae</taxon>
        <taxon>Araneomorphae</taxon>
        <taxon>Entelegynae</taxon>
        <taxon>Araneoidea</taxon>
        <taxon>Nephilidae</taxon>
        <taxon>Trichonephila</taxon>
    </lineage>
</organism>
<proteinExistence type="inferred from homology"/>
<keyword evidence="3" id="KW-1185">Reference proteome</keyword>
<evidence type="ECO:0000313" key="3">
    <source>
        <dbReference type="Proteomes" id="UP000887116"/>
    </source>
</evidence>
<name>A0A8X6J6Z4_TRICU</name>